<feature type="transmembrane region" description="Helical" evidence="1">
    <location>
        <begin position="56"/>
        <end position="76"/>
    </location>
</feature>
<feature type="transmembrane region" description="Helical" evidence="1">
    <location>
        <begin position="12"/>
        <end position="36"/>
    </location>
</feature>
<dbReference type="EMBL" id="JAZGLY010000001">
    <property type="protein sequence ID" value="MEE6185894.1"/>
    <property type="molecule type" value="Genomic_DNA"/>
</dbReference>
<dbReference type="HAMAP" id="MF_02088">
    <property type="entry name" value="Q_prec_transport"/>
    <property type="match status" value="1"/>
</dbReference>
<sequence>MIHTIIKDKATRLYILLGGFFIANAIVAEVIGVKIFSLEKTLGITPFDINILGTSFSFNLTTGVLLWPVVFIMTDIINEYYGMRGVRFLSVLAAALIAYTFIMFQGAISLKPADFWTVNYMNQHINDANDAYRVILGQGSWIIIGSLTAFLVGQILDVFIFHSIKKATGEKAIWLRATGSTLVSQLIDSFVVLFIAFYVGPRVNTDQGEPWSLRLVLAICVGNYIYKFIVAIVMTPVIYLAHGLIDKYLGTELAAKMRKDAMLKDNS</sequence>
<dbReference type="PANTHER" id="PTHR34300:SF2">
    <property type="entry name" value="QUEUOSINE PRECURSOR TRANSPORTER-RELATED"/>
    <property type="match status" value="1"/>
</dbReference>
<comment type="similarity">
    <text evidence="1">Belongs to the vitamin uptake transporter (VUT/ECF) (TC 2.A.88) family. Q precursor transporter subfamily.</text>
</comment>
<dbReference type="PANTHER" id="PTHR34300">
    <property type="entry name" value="QUEUOSINE PRECURSOR TRANSPORTER-RELATED"/>
    <property type="match status" value="1"/>
</dbReference>
<comment type="function">
    <text evidence="1">Involved in the import of queuosine (Q) precursors, required for Q precursor salvage.</text>
</comment>
<gene>
    <name evidence="2" type="ORF">V2H41_01280</name>
</gene>
<dbReference type="NCBIfam" id="TIGR00697">
    <property type="entry name" value="queuosine precursor transporter"/>
    <property type="match status" value="1"/>
</dbReference>
<keyword evidence="1" id="KW-1133">Transmembrane helix</keyword>
<keyword evidence="1" id="KW-1003">Cell membrane</keyword>
<keyword evidence="1" id="KW-0472">Membrane</keyword>
<name>A0ABU7RD22_9BACT</name>
<keyword evidence="3" id="KW-1185">Reference proteome</keyword>
<feature type="transmembrane region" description="Helical" evidence="1">
    <location>
        <begin position="88"/>
        <end position="108"/>
    </location>
</feature>
<dbReference type="InterPro" id="IPR003744">
    <property type="entry name" value="YhhQ"/>
</dbReference>
<dbReference type="RefSeq" id="WP_330973300.1">
    <property type="nucleotide sequence ID" value="NZ_JAZGLY010000001.1"/>
</dbReference>
<comment type="subcellular location">
    <subcellularLocation>
        <location evidence="1">Cell membrane</location>
        <topology evidence="1">Multi-pass membrane protein</topology>
    </subcellularLocation>
</comment>
<evidence type="ECO:0000256" key="1">
    <source>
        <dbReference type="HAMAP-Rule" id="MF_02088"/>
    </source>
</evidence>
<reference evidence="2 3" key="1">
    <citation type="submission" date="2024-01" db="EMBL/GenBank/DDBJ databases">
        <title>Niabella digestum sp. nov., isolated from waste digestion system.</title>
        <authorList>
            <person name="Zhang L."/>
        </authorList>
    </citation>
    <scope>NUCLEOTIDE SEQUENCE [LARGE SCALE GENOMIC DNA]</scope>
    <source>
        <strain evidence="2 3">A18</strain>
    </source>
</reference>
<proteinExistence type="inferred from homology"/>
<accession>A0ABU7RD22</accession>
<keyword evidence="1" id="KW-0813">Transport</keyword>
<feature type="transmembrane region" description="Helical" evidence="1">
    <location>
        <begin position="173"/>
        <end position="199"/>
    </location>
</feature>
<feature type="transmembrane region" description="Helical" evidence="1">
    <location>
        <begin position="211"/>
        <end position="241"/>
    </location>
</feature>
<dbReference type="Pfam" id="PF02592">
    <property type="entry name" value="Vut_1"/>
    <property type="match status" value="1"/>
</dbReference>
<keyword evidence="1" id="KW-0812">Transmembrane</keyword>
<evidence type="ECO:0000313" key="2">
    <source>
        <dbReference type="EMBL" id="MEE6185894.1"/>
    </source>
</evidence>
<protein>
    <recommendedName>
        <fullName evidence="1">Probable queuosine precursor transporter</fullName>
        <shortName evidence="1">Q precursor transporter</shortName>
    </recommendedName>
</protein>
<dbReference type="Proteomes" id="UP001357452">
    <property type="component" value="Unassembled WGS sequence"/>
</dbReference>
<evidence type="ECO:0000313" key="3">
    <source>
        <dbReference type="Proteomes" id="UP001357452"/>
    </source>
</evidence>
<feature type="transmembrane region" description="Helical" evidence="1">
    <location>
        <begin position="141"/>
        <end position="161"/>
    </location>
</feature>
<organism evidence="2 3">
    <name type="scientific">Niabella digestorum</name>
    <dbReference type="NCBI Taxonomy" id="3117701"/>
    <lineage>
        <taxon>Bacteria</taxon>
        <taxon>Pseudomonadati</taxon>
        <taxon>Bacteroidota</taxon>
        <taxon>Chitinophagia</taxon>
        <taxon>Chitinophagales</taxon>
        <taxon>Chitinophagaceae</taxon>
        <taxon>Niabella</taxon>
    </lineage>
</organism>
<comment type="caution">
    <text evidence="2">The sequence shown here is derived from an EMBL/GenBank/DDBJ whole genome shotgun (WGS) entry which is preliminary data.</text>
</comment>